<protein>
    <submittedName>
        <fullName evidence="2">Phage tail tape measure protein</fullName>
    </submittedName>
</protein>
<name>A0A7L5BW98_9RHOB</name>
<evidence type="ECO:0000313" key="3">
    <source>
        <dbReference type="Proteomes" id="UP000503336"/>
    </source>
</evidence>
<proteinExistence type="predicted"/>
<dbReference type="Proteomes" id="UP000503336">
    <property type="component" value="Chromosome"/>
</dbReference>
<dbReference type="AlphaFoldDB" id="A0A7L5BW98"/>
<gene>
    <name evidence="2" type="ORF">G5B40_03085</name>
</gene>
<keyword evidence="1" id="KW-0175">Coiled coil</keyword>
<dbReference type="EMBL" id="CP049056">
    <property type="protein sequence ID" value="QIE54506.1"/>
    <property type="molecule type" value="Genomic_DNA"/>
</dbReference>
<dbReference type="RefSeq" id="WP_165094833.1">
    <property type="nucleotide sequence ID" value="NZ_CP049056.1"/>
</dbReference>
<keyword evidence="3" id="KW-1185">Reference proteome</keyword>
<sequence>MDEREAESQSAAISNLERAYQRLRVTARGATADIAFDLRSSTSEIRKMESETSALSRSFGSGLRRAFDSAIFSGDKLSDVMRNLALSMSRSVLHSALTPVQNSLGGAVTGLFAGFAKGAAFSSGRVRAFAKGGVVSDATAFPMRGGAGLMGEAGPEAIMPLTRGPDGSLGVKAEGGRSVANVTVNISTTDAESFRRSQSQISASIARAVRRGERNM</sequence>
<reference evidence="2 3" key="1">
    <citation type="submission" date="2020-02" db="EMBL/GenBank/DDBJ databases">
        <title>complete genome sequence of Rhodobacteraceae bacterium.</title>
        <authorList>
            <person name="Park J."/>
            <person name="Kim Y.-S."/>
            <person name="Kim K.-H."/>
        </authorList>
    </citation>
    <scope>NUCLEOTIDE SEQUENCE [LARGE SCALE GENOMIC DNA]</scope>
    <source>
        <strain evidence="2 3">RR4-56</strain>
    </source>
</reference>
<accession>A0A7L5BW98</accession>
<dbReference type="KEGG" id="hdh:G5B40_03085"/>
<evidence type="ECO:0000313" key="2">
    <source>
        <dbReference type="EMBL" id="QIE54506.1"/>
    </source>
</evidence>
<organism evidence="2 3">
    <name type="scientific">Pikeienuella piscinae</name>
    <dbReference type="NCBI Taxonomy" id="2748098"/>
    <lineage>
        <taxon>Bacteria</taxon>
        <taxon>Pseudomonadati</taxon>
        <taxon>Pseudomonadota</taxon>
        <taxon>Alphaproteobacteria</taxon>
        <taxon>Rhodobacterales</taxon>
        <taxon>Paracoccaceae</taxon>
        <taxon>Pikeienuella</taxon>
    </lineage>
</organism>
<feature type="coiled-coil region" evidence="1">
    <location>
        <begin position="6"/>
        <end position="33"/>
    </location>
</feature>
<evidence type="ECO:0000256" key="1">
    <source>
        <dbReference type="SAM" id="Coils"/>
    </source>
</evidence>